<protein>
    <recommendedName>
        <fullName evidence="2">UBA domain-containing protein</fullName>
    </recommendedName>
</protein>
<dbReference type="GO" id="GO:0072583">
    <property type="term" value="P:clathrin-dependent endocytosis"/>
    <property type="evidence" value="ECO:0007669"/>
    <property type="project" value="TreeGrafter"/>
</dbReference>
<dbReference type="PANTHER" id="PTHR23172">
    <property type="entry name" value="AUXILIN/CYCLIN G-ASSOCIATED KINASE-RELATED"/>
    <property type="match status" value="1"/>
</dbReference>
<sequence length="924" mass="98237">MDDLAGLDWNAKANGAQQSRPPPGAPSYASITPTLRPNFASSTLNPQFSSRPNSALSGTGSIGSPAKAASPANDSFSNLLPTTANKAKTNLSLQDRQNQLLQERQRQIQEQQQRHNSEAQLWEKLGTGSRPSSAQPGAARPSAVNGNKKEEDVDDILAAFSSSAKVDRSSHFPPPMSASHSGRSTPGMLQPPASSNGMTTGGFDDDDDPFGLGSMPARQSQTTKSPSPQPLPIDEDFLGELGKPVQPRKQKSPSPPPAPARDPSPPGDFRAKANSTPLDRSIAELVDMGFPPDKARVALEATDGNLQTAVGWLLNQAHAESQQKAHGRSAERHASPAKPRQTDQANVPSWMRADSRSGSQPRRPESGASNPDRDVSQYASEVGTSFLKSANSLWKAGRKQVQKAVADFQQEGSGGGGGGGGDPSQPKWMRDASSDSHRSATPSQARQHSSHTPANLQSNHRTNQKPVDMTDEAMLLESGDSRPARPSKTSVRTTNEPPAPSPLRGRSPAQVLPERSAPAQRFPQHPAAPQRQPTKLNREQVEEQASQAYVSSARRRKPAVPAAPKESEPEVDLFSPAPPKPQPSPAPVSRPQPSASRPSPVPAPSRPNAPPRSIPPVSPAVLSQSAQHRAKGTEAFKRGDFDAAHQSYTAALTPLPPTHPITIIILSNRALTAIKTGDPKLAIQDADKAIALIGPSRGEAEIVDLGGADGSKDMKDFYGKALMRKAEALEAMEKWTDAGDTWRLAIEAGVGGLVAVRGRDRCAKAANPPPPAAAARSTPKPAARAPPRKVEPARPKLGTSASGDAVKKLREANAKEAAVDDEKFALADAVSARVEGWRGGKSDNLRALLGSLETVLWEGAGWKKVGMAELVLPNRVKVVYMKAIARVHPDKIPQDATTEQRMISGSVFSTLNEAWDKFKTENGL</sequence>
<feature type="compositionally biased region" description="Polar residues" evidence="1">
    <location>
        <begin position="29"/>
        <end position="59"/>
    </location>
</feature>
<feature type="compositionally biased region" description="Pro residues" evidence="1">
    <location>
        <begin position="576"/>
        <end position="590"/>
    </location>
</feature>
<dbReference type="InterPro" id="IPR015940">
    <property type="entry name" value="UBA"/>
</dbReference>
<dbReference type="PROSITE" id="PS50030">
    <property type="entry name" value="UBA"/>
    <property type="match status" value="1"/>
</dbReference>
<dbReference type="SMART" id="SM00165">
    <property type="entry name" value="UBA"/>
    <property type="match status" value="1"/>
</dbReference>
<dbReference type="SUPFAM" id="SSF46934">
    <property type="entry name" value="UBA-like"/>
    <property type="match status" value="1"/>
</dbReference>
<dbReference type="AlphaFoldDB" id="A0A9P4J2K1"/>
<feature type="compositionally biased region" description="Gly residues" evidence="1">
    <location>
        <begin position="412"/>
        <end position="422"/>
    </location>
</feature>
<dbReference type="GO" id="GO:0030276">
    <property type="term" value="F:clathrin binding"/>
    <property type="evidence" value="ECO:0007669"/>
    <property type="project" value="TreeGrafter"/>
</dbReference>
<dbReference type="SUPFAM" id="SSF46565">
    <property type="entry name" value="Chaperone J-domain"/>
    <property type="match status" value="1"/>
</dbReference>
<dbReference type="OrthoDB" id="1717591at2759"/>
<organism evidence="3 4">
    <name type="scientific">Myriangium duriaei CBS 260.36</name>
    <dbReference type="NCBI Taxonomy" id="1168546"/>
    <lineage>
        <taxon>Eukaryota</taxon>
        <taxon>Fungi</taxon>
        <taxon>Dikarya</taxon>
        <taxon>Ascomycota</taxon>
        <taxon>Pezizomycotina</taxon>
        <taxon>Dothideomycetes</taxon>
        <taxon>Dothideomycetidae</taxon>
        <taxon>Myriangiales</taxon>
        <taxon>Myriangiaceae</taxon>
        <taxon>Myriangium</taxon>
    </lineage>
</organism>
<reference evidence="3" key="1">
    <citation type="journal article" date="2020" name="Stud. Mycol.">
        <title>101 Dothideomycetes genomes: a test case for predicting lifestyles and emergence of pathogens.</title>
        <authorList>
            <person name="Haridas S."/>
            <person name="Albert R."/>
            <person name="Binder M."/>
            <person name="Bloem J."/>
            <person name="Labutti K."/>
            <person name="Salamov A."/>
            <person name="Andreopoulos B."/>
            <person name="Baker S."/>
            <person name="Barry K."/>
            <person name="Bills G."/>
            <person name="Bluhm B."/>
            <person name="Cannon C."/>
            <person name="Castanera R."/>
            <person name="Culley D."/>
            <person name="Daum C."/>
            <person name="Ezra D."/>
            <person name="Gonzalez J."/>
            <person name="Henrissat B."/>
            <person name="Kuo A."/>
            <person name="Liang C."/>
            <person name="Lipzen A."/>
            <person name="Lutzoni F."/>
            <person name="Magnuson J."/>
            <person name="Mondo S."/>
            <person name="Nolan M."/>
            <person name="Ohm R."/>
            <person name="Pangilinan J."/>
            <person name="Park H.-J."/>
            <person name="Ramirez L."/>
            <person name="Alfaro M."/>
            <person name="Sun H."/>
            <person name="Tritt A."/>
            <person name="Yoshinaga Y."/>
            <person name="Zwiers L.-H."/>
            <person name="Turgeon B."/>
            <person name="Goodwin S."/>
            <person name="Spatafora J."/>
            <person name="Crous P."/>
            <person name="Grigoriev I."/>
        </authorList>
    </citation>
    <scope>NUCLEOTIDE SEQUENCE</scope>
    <source>
        <strain evidence="3">CBS 260.36</strain>
    </source>
</reference>
<dbReference type="InterPro" id="IPR009060">
    <property type="entry name" value="UBA-like_sf"/>
</dbReference>
<feature type="region of interest" description="Disordered" evidence="1">
    <location>
        <begin position="1"/>
        <end position="83"/>
    </location>
</feature>
<feature type="region of interest" description="Disordered" evidence="1">
    <location>
        <begin position="96"/>
        <end position="286"/>
    </location>
</feature>
<dbReference type="SUPFAM" id="SSF48452">
    <property type="entry name" value="TPR-like"/>
    <property type="match status" value="1"/>
</dbReference>
<feature type="compositionally biased region" description="Polar residues" evidence="1">
    <location>
        <begin position="487"/>
        <end position="496"/>
    </location>
</feature>
<dbReference type="CDD" id="cd14297">
    <property type="entry name" value="UBA2_spUBP14_like"/>
    <property type="match status" value="1"/>
</dbReference>
<feature type="compositionally biased region" description="Basic and acidic residues" evidence="1">
    <location>
        <begin position="103"/>
        <end position="117"/>
    </location>
</feature>
<dbReference type="FunFam" id="1.25.40.10:FF:000354">
    <property type="entry name" value="UBA domain-containing protein 7"/>
    <property type="match status" value="1"/>
</dbReference>
<feature type="compositionally biased region" description="Polar residues" evidence="1">
    <location>
        <begin position="217"/>
        <end position="226"/>
    </location>
</feature>
<dbReference type="GO" id="GO:0072318">
    <property type="term" value="P:clathrin coat disassembly"/>
    <property type="evidence" value="ECO:0007669"/>
    <property type="project" value="TreeGrafter"/>
</dbReference>
<dbReference type="Gene3D" id="1.10.8.10">
    <property type="entry name" value="DNA helicase RuvA subunit, C-terminal domain"/>
    <property type="match status" value="1"/>
</dbReference>
<dbReference type="Proteomes" id="UP000799439">
    <property type="component" value="Unassembled WGS sequence"/>
</dbReference>
<evidence type="ECO:0000256" key="1">
    <source>
        <dbReference type="SAM" id="MobiDB-lite"/>
    </source>
</evidence>
<name>A0A9P4J2K1_9PEZI</name>
<feature type="region of interest" description="Disordered" evidence="1">
    <location>
        <begin position="394"/>
        <end position="631"/>
    </location>
</feature>
<evidence type="ECO:0000259" key="2">
    <source>
        <dbReference type="PROSITE" id="PS50030"/>
    </source>
</evidence>
<dbReference type="EMBL" id="ML996085">
    <property type="protein sequence ID" value="KAF2153564.1"/>
    <property type="molecule type" value="Genomic_DNA"/>
</dbReference>
<evidence type="ECO:0000313" key="3">
    <source>
        <dbReference type="EMBL" id="KAF2153564.1"/>
    </source>
</evidence>
<feature type="compositionally biased region" description="Polar residues" evidence="1">
    <location>
        <begin position="439"/>
        <end position="465"/>
    </location>
</feature>
<comment type="caution">
    <text evidence="3">The sequence shown here is derived from an EMBL/GenBank/DDBJ whole genome shotgun (WGS) entry which is preliminary data.</text>
</comment>
<feature type="compositionally biased region" description="Basic and acidic residues" evidence="1">
    <location>
        <begin position="428"/>
        <end position="438"/>
    </location>
</feature>
<keyword evidence="4" id="KW-1185">Reference proteome</keyword>
<feature type="region of interest" description="Disordered" evidence="1">
    <location>
        <begin position="762"/>
        <end position="804"/>
    </location>
</feature>
<feature type="compositionally biased region" description="Polar residues" evidence="1">
    <location>
        <begin position="72"/>
        <end position="83"/>
    </location>
</feature>
<dbReference type="InterPro" id="IPR011990">
    <property type="entry name" value="TPR-like_helical_dom_sf"/>
</dbReference>
<dbReference type="Gene3D" id="1.25.40.10">
    <property type="entry name" value="Tetratricopeptide repeat domain"/>
    <property type="match status" value="1"/>
</dbReference>
<dbReference type="PANTHER" id="PTHR23172:SF19">
    <property type="entry name" value="J DOMAIN-CONTAINING PROTEIN"/>
    <property type="match status" value="1"/>
</dbReference>
<proteinExistence type="predicted"/>
<dbReference type="FunFam" id="1.10.287.110:FF:000002">
    <property type="entry name" value="putative tyrosine-protein phosphatase auxilin isoform X2"/>
    <property type="match status" value="1"/>
</dbReference>
<evidence type="ECO:0000313" key="4">
    <source>
        <dbReference type="Proteomes" id="UP000799439"/>
    </source>
</evidence>
<dbReference type="GO" id="GO:0005737">
    <property type="term" value="C:cytoplasm"/>
    <property type="evidence" value="ECO:0007669"/>
    <property type="project" value="TreeGrafter"/>
</dbReference>
<dbReference type="Gene3D" id="1.10.287.110">
    <property type="entry name" value="DnaJ domain"/>
    <property type="match status" value="1"/>
</dbReference>
<feature type="compositionally biased region" description="Pro residues" evidence="1">
    <location>
        <begin position="599"/>
        <end position="618"/>
    </location>
</feature>
<feature type="domain" description="UBA" evidence="2">
    <location>
        <begin position="277"/>
        <end position="316"/>
    </location>
</feature>
<gene>
    <name evidence="3" type="ORF">K461DRAFT_241163</name>
</gene>
<feature type="region of interest" description="Disordered" evidence="1">
    <location>
        <begin position="317"/>
        <end position="377"/>
    </location>
</feature>
<feature type="compositionally biased region" description="Pro residues" evidence="1">
    <location>
        <begin position="253"/>
        <end position="266"/>
    </location>
</feature>
<dbReference type="GO" id="GO:0031982">
    <property type="term" value="C:vesicle"/>
    <property type="evidence" value="ECO:0007669"/>
    <property type="project" value="TreeGrafter"/>
</dbReference>
<dbReference type="InterPro" id="IPR036869">
    <property type="entry name" value="J_dom_sf"/>
</dbReference>
<feature type="compositionally biased region" description="Low complexity" evidence="1">
    <location>
        <begin position="773"/>
        <end position="785"/>
    </location>
</feature>
<dbReference type="Pfam" id="PF00627">
    <property type="entry name" value="UBA"/>
    <property type="match status" value="1"/>
</dbReference>
<accession>A0A9P4J2K1</accession>